<feature type="region of interest" description="Disordered" evidence="1">
    <location>
        <begin position="265"/>
        <end position="290"/>
    </location>
</feature>
<name>A0A6J6YSE5_9ZZZZ</name>
<gene>
    <name evidence="2" type="ORF">UFOPK3099_00831</name>
</gene>
<dbReference type="EMBL" id="CAFAAV010000047">
    <property type="protein sequence ID" value="CAB4812400.1"/>
    <property type="molecule type" value="Genomic_DNA"/>
</dbReference>
<dbReference type="AlphaFoldDB" id="A0A6J6YSE5"/>
<sequence length="290" mass="31316">MEADQHAVAVSNVTTEPLDHVGVHVGCVALHRGGQIEDDRPLSGRLDHVHHCVTYLDGEVGFRHRETLGRVLVADLRAGDRRFHLLAETGAVHCDVDDARLVEAEHHLALQWVGAVVEVHHRLTGAMQGFERALDELLAALHQHLDADVVGDQILVDQLPTEVEVGLAGRGETDLDLFETHLDQRVEHPSLALWVHRIDECLVAVAKVDAAPRGGVLVHLVRPCPVGEHHRSTTLVALERHLLGAGECGRHGVGILIEGCDGETDRKKQEAPAGSAGAGGQARVRDACPT</sequence>
<evidence type="ECO:0000256" key="1">
    <source>
        <dbReference type="SAM" id="MobiDB-lite"/>
    </source>
</evidence>
<protein>
    <submittedName>
        <fullName evidence="2">Unannotated protein</fullName>
    </submittedName>
</protein>
<evidence type="ECO:0000313" key="2">
    <source>
        <dbReference type="EMBL" id="CAB4812400.1"/>
    </source>
</evidence>
<organism evidence="2">
    <name type="scientific">freshwater metagenome</name>
    <dbReference type="NCBI Taxonomy" id="449393"/>
    <lineage>
        <taxon>unclassified sequences</taxon>
        <taxon>metagenomes</taxon>
        <taxon>ecological metagenomes</taxon>
    </lineage>
</organism>
<proteinExistence type="predicted"/>
<reference evidence="2" key="1">
    <citation type="submission" date="2020-05" db="EMBL/GenBank/DDBJ databases">
        <authorList>
            <person name="Chiriac C."/>
            <person name="Salcher M."/>
            <person name="Ghai R."/>
            <person name="Kavagutti S V."/>
        </authorList>
    </citation>
    <scope>NUCLEOTIDE SEQUENCE</scope>
</reference>
<accession>A0A6J6YSE5</accession>